<gene>
    <name evidence="1" type="ORF">HPB47_027274</name>
</gene>
<comment type="caution">
    <text evidence="1">The sequence shown here is derived from an EMBL/GenBank/DDBJ whole genome shotgun (WGS) entry which is preliminary data.</text>
</comment>
<evidence type="ECO:0000313" key="2">
    <source>
        <dbReference type="Proteomes" id="UP000805193"/>
    </source>
</evidence>
<dbReference type="Proteomes" id="UP000805193">
    <property type="component" value="Unassembled WGS sequence"/>
</dbReference>
<proteinExistence type="predicted"/>
<protein>
    <submittedName>
        <fullName evidence="1">Uncharacterized protein</fullName>
    </submittedName>
</protein>
<dbReference type="EMBL" id="JABSTQ010009823">
    <property type="protein sequence ID" value="KAG0425568.1"/>
    <property type="molecule type" value="Genomic_DNA"/>
</dbReference>
<keyword evidence="2" id="KW-1185">Reference proteome</keyword>
<name>A0AC60PWG8_IXOPE</name>
<organism evidence="1 2">
    <name type="scientific">Ixodes persulcatus</name>
    <name type="common">Taiga tick</name>
    <dbReference type="NCBI Taxonomy" id="34615"/>
    <lineage>
        <taxon>Eukaryota</taxon>
        <taxon>Metazoa</taxon>
        <taxon>Ecdysozoa</taxon>
        <taxon>Arthropoda</taxon>
        <taxon>Chelicerata</taxon>
        <taxon>Arachnida</taxon>
        <taxon>Acari</taxon>
        <taxon>Parasitiformes</taxon>
        <taxon>Ixodida</taxon>
        <taxon>Ixodoidea</taxon>
        <taxon>Ixodidae</taxon>
        <taxon>Ixodinae</taxon>
        <taxon>Ixodes</taxon>
    </lineage>
</organism>
<reference evidence="1 2" key="1">
    <citation type="journal article" date="2020" name="Cell">
        <title>Large-Scale Comparative Analyses of Tick Genomes Elucidate Their Genetic Diversity and Vector Capacities.</title>
        <authorList>
            <consortium name="Tick Genome and Microbiome Consortium (TIGMIC)"/>
            <person name="Jia N."/>
            <person name="Wang J."/>
            <person name="Shi W."/>
            <person name="Du L."/>
            <person name="Sun Y."/>
            <person name="Zhan W."/>
            <person name="Jiang J.F."/>
            <person name="Wang Q."/>
            <person name="Zhang B."/>
            <person name="Ji P."/>
            <person name="Bell-Sakyi L."/>
            <person name="Cui X.M."/>
            <person name="Yuan T.T."/>
            <person name="Jiang B.G."/>
            <person name="Yang W.F."/>
            <person name="Lam T.T."/>
            <person name="Chang Q.C."/>
            <person name="Ding S.J."/>
            <person name="Wang X.J."/>
            <person name="Zhu J.G."/>
            <person name="Ruan X.D."/>
            <person name="Zhao L."/>
            <person name="Wei J.T."/>
            <person name="Ye R.Z."/>
            <person name="Que T.C."/>
            <person name="Du C.H."/>
            <person name="Zhou Y.H."/>
            <person name="Cheng J.X."/>
            <person name="Dai P.F."/>
            <person name="Guo W.B."/>
            <person name="Han X.H."/>
            <person name="Huang E.J."/>
            <person name="Li L.F."/>
            <person name="Wei W."/>
            <person name="Gao Y.C."/>
            <person name="Liu J.Z."/>
            <person name="Shao H.Z."/>
            <person name="Wang X."/>
            <person name="Wang C.C."/>
            <person name="Yang T.C."/>
            <person name="Huo Q.B."/>
            <person name="Li W."/>
            <person name="Chen H.Y."/>
            <person name="Chen S.E."/>
            <person name="Zhou L.G."/>
            <person name="Ni X.B."/>
            <person name="Tian J.H."/>
            <person name="Sheng Y."/>
            <person name="Liu T."/>
            <person name="Pan Y.S."/>
            <person name="Xia L.Y."/>
            <person name="Li J."/>
            <person name="Zhao F."/>
            <person name="Cao W.C."/>
        </authorList>
    </citation>
    <scope>NUCLEOTIDE SEQUENCE [LARGE SCALE GENOMIC DNA]</scope>
    <source>
        <strain evidence="1">Iper-2018</strain>
    </source>
</reference>
<sequence>MSHLANVLEFDEDSQSFEIYVECFELFVIANGIKDEEKKVTFLSVIGDRTYEVLKNLAAPDLPGAKTDSEMKTLLEVHYDRQRSVIVERCKFKHWCRLKHELVKDFIFALKSLAQFCKFGAFLSSALRDRLKAGLRHQGIQKVLYVLLEEKLDFAVACQIALQT</sequence>
<accession>A0AC60PWG8</accession>
<evidence type="ECO:0000313" key="1">
    <source>
        <dbReference type="EMBL" id="KAG0425568.1"/>
    </source>
</evidence>